<dbReference type="HAMAP" id="MF_00085">
    <property type="entry name" value="eIF_5A"/>
    <property type="match status" value="1"/>
</dbReference>
<evidence type="ECO:0000256" key="4">
    <source>
        <dbReference type="ARBA" id="ARBA00016327"/>
    </source>
</evidence>
<dbReference type="GO" id="GO:0003743">
    <property type="term" value="F:translation initiation factor activity"/>
    <property type="evidence" value="ECO:0007669"/>
    <property type="project" value="UniProtKB-UniRule"/>
</dbReference>
<evidence type="ECO:0000313" key="13">
    <source>
        <dbReference type="EMBL" id="RLE50904.1"/>
    </source>
</evidence>
<feature type="modified residue" description="Hypusine" evidence="11">
    <location>
        <position position="35"/>
    </location>
</feature>
<dbReference type="NCBIfam" id="TIGR00037">
    <property type="entry name" value="eIF_5A"/>
    <property type="match status" value="1"/>
</dbReference>
<name>A0A497EU40_9CREN</name>
<organism evidence="13 14">
    <name type="scientific">Thermoproteota archaeon</name>
    <dbReference type="NCBI Taxonomy" id="2056631"/>
    <lineage>
        <taxon>Archaea</taxon>
        <taxon>Thermoproteota</taxon>
    </lineage>
</organism>
<evidence type="ECO:0000256" key="9">
    <source>
        <dbReference type="ARBA" id="ARBA00032030"/>
    </source>
</evidence>
<dbReference type="Proteomes" id="UP000281962">
    <property type="component" value="Unassembled WGS sequence"/>
</dbReference>
<accession>A0A497EU40</accession>
<reference evidence="13 14" key="1">
    <citation type="submission" date="2018-06" db="EMBL/GenBank/DDBJ databases">
        <title>Extensive metabolic versatility and redundancy in microbially diverse, dynamic hydrothermal sediments.</title>
        <authorList>
            <person name="Dombrowski N."/>
            <person name="Teske A."/>
            <person name="Baker B.J."/>
        </authorList>
    </citation>
    <scope>NUCLEOTIDE SEQUENCE [LARGE SCALE GENOMIC DNA]</scope>
    <source>
        <strain evidence="13">B30_G17</strain>
    </source>
</reference>
<dbReference type="GO" id="GO:0003723">
    <property type="term" value="F:RNA binding"/>
    <property type="evidence" value="ECO:0007669"/>
    <property type="project" value="InterPro"/>
</dbReference>
<evidence type="ECO:0000256" key="10">
    <source>
        <dbReference type="ARBA" id="ARBA00032163"/>
    </source>
</evidence>
<dbReference type="SUPFAM" id="SSF50104">
    <property type="entry name" value="Translation proteins SH3-like domain"/>
    <property type="match status" value="1"/>
</dbReference>
<evidence type="ECO:0000313" key="14">
    <source>
        <dbReference type="Proteomes" id="UP000281962"/>
    </source>
</evidence>
<dbReference type="InterPro" id="IPR019769">
    <property type="entry name" value="Trans_elong_IF5A_hypusine_site"/>
</dbReference>
<dbReference type="AlphaFoldDB" id="A0A497EU40"/>
<evidence type="ECO:0000256" key="5">
    <source>
        <dbReference type="ARBA" id="ARBA00022490"/>
    </source>
</evidence>
<dbReference type="InterPro" id="IPR020189">
    <property type="entry name" value="IF5A_C"/>
</dbReference>
<dbReference type="GO" id="GO:0045905">
    <property type="term" value="P:positive regulation of translational termination"/>
    <property type="evidence" value="ECO:0007669"/>
    <property type="project" value="InterPro"/>
</dbReference>
<dbReference type="Gene3D" id="2.30.30.30">
    <property type="match status" value="1"/>
</dbReference>
<dbReference type="GO" id="GO:0003746">
    <property type="term" value="F:translation elongation factor activity"/>
    <property type="evidence" value="ECO:0007669"/>
    <property type="project" value="InterPro"/>
</dbReference>
<gene>
    <name evidence="11" type="primary">eif5a</name>
    <name evidence="13" type="ORF">DRJ21_01195</name>
</gene>
<proteinExistence type="inferred from homology"/>
<keyword evidence="6 11" id="KW-0396">Initiation factor</keyword>
<dbReference type="SUPFAM" id="SSF50249">
    <property type="entry name" value="Nucleic acid-binding proteins"/>
    <property type="match status" value="1"/>
</dbReference>
<dbReference type="PROSITE" id="PS00302">
    <property type="entry name" value="IF5A_HYPUSINE"/>
    <property type="match status" value="1"/>
</dbReference>
<evidence type="ECO:0000256" key="8">
    <source>
        <dbReference type="ARBA" id="ARBA00023071"/>
    </source>
</evidence>
<evidence type="ECO:0000259" key="12">
    <source>
        <dbReference type="SMART" id="SM01376"/>
    </source>
</evidence>
<feature type="domain" description="Translation initiation factor 5A C-terminal" evidence="12">
    <location>
        <begin position="68"/>
        <end position="130"/>
    </location>
</feature>
<dbReference type="PIRSF" id="PIRSF003025">
    <property type="entry name" value="eIF5A"/>
    <property type="match status" value="1"/>
</dbReference>
<evidence type="ECO:0000256" key="2">
    <source>
        <dbReference type="ARBA" id="ARBA00004496"/>
    </source>
</evidence>
<dbReference type="SMART" id="SM01376">
    <property type="entry name" value="eIF-5a"/>
    <property type="match status" value="1"/>
</dbReference>
<protein>
    <recommendedName>
        <fullName evidence="4 11">Translation initiation factor 5A</fullName>
    </recommendedName>
    <alternativeName>
        <fullName evidence="10 11">Hypusine-containing protein</fullName>
    </alternativeName>
    <alternativeName>
        <fullName evidence="9 11">eIF-5A</fullName>
    </alternativeName>
</protein>
<dbReference type="InterPro" id="IPR014722">
    <property type="entry name" value="Rib_uL2_dom2"/>
</dbReference>
<dbReference type="InterPro" id="IPR008991">
    <property type="entry name" value="Translation_prot_SH3-like_sf"/>
</dbReference>
<keyword evidence="5 11" id="KW-0963">Cytoplasm</keyword>
<sequence length="131" mass="14282">MKRPAEAGSLKPGSFIILNGEPCKIVSSEKSKPGKHGSAKVRIVALGIFDGVKRTFVGPADAQVEVPIIEKKTGQIISISPHGVQIMDLETYETFEIPPPDEKEIKSKLAPGAEVEYWKIMGRVKIMRVKG</sequence>
<comment type="caution">
    <text evidence="13">The sequence shown here is derived from an EMBL/GenBank/DDBJ whole genome shotgun (WGS) entry which is preliminary data.</text>
</comment>
<dbReference type="Pfam" id="PF21485">
    <property type="entry name" value="IF5A-like_N"/>
    <property type="match status" value="1"/>
</dbReference>
<dbReference type="Gene3D" id="2.40.50.140">
    <property type="entry name" value="Nucleic acid-binding proteins"/>
    <property type="match status" value="1"/>
</dbReference>
<evidence type="ECO:0000256" key="7">
    <source>
        <dbReference type="ARBA" id="ARBA00022917"/>
    </source>
</evidence>
<dbReference type="InterPro" id="IPR012340">
    <property type="entry name" value="NA-bd_OB-fold"/>
</dbReference>
<dbReference type="InterPro" id="IPR048670">
    <property type="entry name" value="IF5A-like_N"/>
</dbReference>
<comment type="subcellular location">
    <subcellularLocation>
        <location evidence="2 11">Cytoplasm</location>
    </subcellularLocation>
</comment>
<dbReference type="InterPro" id="IPR022847">
    <property type="entry name" value="Transl_elong_IF5A_arc"/>
</dbReference>
<dbReference type="EMBL" id="QMQY01000037">
    <property type="protein sequence ID" value="RLE50904.1"/>
    <property type="molecule type" value="Genomic_DNA"/>
</dbReference>
<dbReference type="PANTHER" id="PTHR11673">
    <property type="entry name" value="TRANSLATION INITIATION FACTOR 5A FAMILY MEMBER"/>
    <property type="match status" value="1"/>
</dbReference>
<evidence type="ECO:0000256" key="1">
    <source>
        <dbReference type="ARBA" id="ARBA00003980"/>
    </source>
</evidence>
<dbReference type="CDD" id="cd04467">
    <property type="entry name" value="S1_aIF5A"/>
    <property type="match status" value="1"/>
</dbReference>
<evidence type="ECO:0000256" key="11">
    <source>
        <dbReference type="HAMAP-Rule" id="MF_00085"/>
    </source>
</evidence>
<dbReference type="NCBIfam" id="NF003076">
    <property type="entry name" value="PRK03999.1"/>
    <property type="match status" value="1"/>
</dbReference>
<dbReference type="FunFam" id="2.40.50.140:FF:000334">
    <property type="entry name" value="Translation initiation factor 5A"/>
    <property type="match status" value="1"/>
</dbReference>
<comment type="function">
    <text evidence="1 11">Functions by promoting the formation of the first peptide bond.</text>
</comment>
<evidence type="ECO:0000256" key="6">
    <source>
        <dbReference type="ARBA" id="ARBA00022540"/>
    </source>
</evidence>
<dbReference type="Pfam" id="PF01287">
    <property type="entry name" value="eIF-5a"/>
    <property type="match status" value="1"/>
</dbReference>
<dbReference type="GO" id="GO:0045901">
    <property type="term" value="P:positive regulation of translational elongation"/>
    <property type="evidence" value="ECO:0007669"/>
    <property type="project" value="InterPro"/>
</dbReference>
<comment type="similarity">
    <text evidence="3 11">Belongs to the eIF-5A family.</text>
</comment>
<keyword evidence="7 11" id="KW-0648">Protein biosynthesis</keyword>
<keyword evidence="8 11" id="KW-0385">Hypusine</keyword>
<evidence type="ECO:0000256" key="3">
    <source>
        <dbReference type="ARBA" id="ARBA00006016"/>
    </source>
</evidence>
<dbReference type="InterPro" id="IPR001884">
    <property type="entry name" value="IF5A-like"/>
</dbReference>
<dbReference type="GO" id="GO:0043022">
    <property type="term" value="F:ribosome binding"/>
    <property type="evidence" value="ECO:0007669"/>
    <property type="project" value="InterPro"/>
</dbReference>
<dbReference type="GO" id="GO:0005737">
    <property type="term" value="C:cytoplasm"/>
    <property type="evidence" value="ECO:0007669"/>
    <property type="project" value="UniProtKB-SubCell"/>
</dbReference>